<reference evidence="3" key="1">
    <citation type="journal article" date="2018" name="Nat. Microbiol.">
        <title>Leveraging single-cell genomics to expand the fungal tree of life.</title>
        <authorList>
            <person name="Ahrendt S.R."/>
            <person name="Quandt C.A."/>
            <person name="Ciobanu D."/>
            <person name="Clum A."/>
            <person name="Salamov A."/>
            <person name="Andreopoulos B."/>
            <person name="Cheng J.F."/>
            <person name="Woyke T."/>
            <person name="Pelin A."/>
            <person name="Henrissat B."/>
            <person name="Reynolds N.K."/>
            <person name="Benny G.L."/>
            <person name="Smith M.E."/>
            <person name="James T.Y."/>
            <person name="Grigoriev I.V."/>
        </authorList>
    </citation>
    <scope>NUCLEOTIDE SEQUENCE [LARGE SCALE GENOMIC DNA]</scope>
    <source>
        <strain evidence="3">Benny S71-1</strain>
    </source>
</reference>
<gene>
    <name evidence="2" type="ORF">SYNPS1DRAFT_25009</name>
</gene>
<evidence type="ECO:0000313" key="3">
    <source>
        <dbReference type="Proteomes" id="UP000278143"/>
    </source>
</evidence>
<organism evidence="2 3">
    <name type="scientific">Syncephalis pseudoplumigaleata</name>
    <dbReference type="NCBI Taxonomy" id="1712513"/>
    <lineage>
        <taxon>Eukaryota</taxon>
        <taxon>Fungi</taxon>
        <taxon>Fungi incertae sedis</taxon>
        <taxon>Zoopagomycota</taxon>
        <taxon>Zoopagomycotina</taxon>
        <taxon>Zoopagomycetes</taxon>
        <taxon>Zoopagales</taxon>
        <taxon>Piptocephalidaceae</taxon>
        <taxon>Syncephalis</taxon>
    </lineage>
</organism>
<feature type="chain" id="PRO_5020579550" evidence="1">
    <location>
        <begin position="22"/>
        <end position="224"/>
    </location>
</feature>
<dbReference type="Proteomes" id="UP000278143">
    <property type="component" value="Unassembled WGS sequence"/>
</dbReference>
<dbReference type="EMBL" id="KZ991381">
    <property type="protein sequence ID" value="RKP23028.1"/>
    <property type="molecule type" value="Genomic_DNA"/>
</dbReference>
<keyword evidence="1" id="KW-0732">Signal</keyword>
<dbReference type="OrthoDB" id="5578801at2759"/>
<feature type="signal peptide" evidence="1">
    <location>
        <begin position="1"/>
        <end position="21"/>
    </location>
</feature>
<keyword evidence="3" id="KW-1185">Reference proteome</keyword>
<dbReference type="AlphaFoldDB" id="A0A4P9YTH8"/>
<proteinExistence type="predicted"/>
<sequence length="224" mass="24815">MKLLHLLAPLAALSMAVCIQAVPADSQNAATASSSKQPFEVAEKLKTVNFVGYFSQPDSLFQNVSSTLIAEAARNVTQHGWSAAPLQPPRDFGTFVVSRKEFELLAKVGITGDELYQIGSFYYMAYTMFDIECLGRTRTQNQEIWYLKVNSGTWKAVRKHIAGVYQEKLKKNGKDGQPDAFNPDDFYPHITLGQTGHECIKDVEIARGPNSECVADVKMVGMPF</sequence>
<protein>
    <submittedName>
        <fullName evidence="2">Uncharacterized protein</fullName>
    </submittedName>
</protein>
<evidence type="ECO:0000313" key="2">
    <source>
        <dbReference type="EMBL" id="RKP23028.1"/>
    </source>
</evidence>
<accession>A0A4P9YTH8</accession>
<name>A0A4P9YTH8_9FUNG</name>
<evidence type="ECO:0000256" key="1">
    <source>
        <dbReference type="SAM" id="SignalP"/>
    </source>
</evidence>